<reference evidence="2" key="1">
    <citation type="submission" date="2023-01" db="EMBL/GenBank/DDBJ databases">
        <title>Colletotrichum chrysophilum M932 genome sequence.</title>
        <authorList>
            <person name="Baroncelli R."/>
        </authorList>
    </citation>
    <scope>NUCLEOTIDE SEQUENCE</scope>
    <source>
        <strain evidence="2">M932</strain>
    </source>
</reference>
<organism evidence="2 3">
    <name type="scientific">Colletotrichum chrysophilum</name>
    <dbReference type="NCBI Taxonomy" id="1836956"/>
    <lineage>
        <taxon>Eukaryota</taxon>
        <taxon>Fungi</taxon>
        <taxon>Dikarya</taxon>
        <taxon>Ascomycota</taxon>
        <taxon>Pezizomycotina</taxon>
        <taxon>Sordariomycetes</taxon>
        <taxon>Hypocreomycetidae</taxon>
        <taxon>Glomerellales</taxon>
        <taxon>Glomerellaceae</taxon>
        <taxon>Colletotrichum</taxon>
        <taxon>Colletotrichum gloeosporioides species complex</taxon>
    </lineage>
</organism>
<keyword evidence="3" id="KW-1185">Reference proteome</keyword>
<proteinExistence type="predicted"/>
<dbReference type="EMBL" id="JAQOWY010000171">
    <property type="protein sequence ID" value="KAK1848441.1"/>
    <property type="molecule type" value="Genomic_DNA"/>
</dbReference>
<comment type="caution">
    <text evidence="2">The sequence shown here is derived from an EMBL/GenBank/DDBJ whole genome shotgun (WGS) entry which is preliminary data.</text>
</comment>
<evidence type="ECO:0000313" key="3">
    <source>
        <dbReference type="Proteomes" id="UP001243330"/>
    </source>
</evidence>
<name>A0AAD9AHX5_9PEZI</name>
<evidence type="ECO:0000256" key="1">
    <source>
        <dbReference type="SAM" id="MobiDB-lite"/>
    </source>
</evidence>
<evidence type="ECO:0000313" key="2">
    <source>
        <dbReference type="EMBL" id="KAK1848441.1"/>
    </source>
</evidence>
<sequence>MAAATTEVTEYSTLENNLTDYVLHPSGSSASTQSHNENISTPLALPPNTSNWPTQYRRIPPYRPVNRHLDQAERPNGVNGIEFLFVTVMLNGVHLQSVSVSMC</sequence>
<feature type="region of interest" description="Disordered" evidence="1">
    <location>
        <begin position="24"/>
        <end position="53"/>
    </location>
</feature>
<dbReference type="AlphaFoldDB" id="A0AAD9AHX5"/>
<feature type="compositionally biased region" description="Polar residues" evidence="1">
    <location>
        <begin position="26"/>
        <end position="53"/>
    </location>
</feature>
<protein>
    <submittedName>
        <fullName evidence="2">Uncharacterized protein</fullName>
    </submittedName>
</protein>
<gene>
    <name evidence="2" type="ORF">CCHR01_08903</name>
</gene>
<dbReference type="Proteomes" id="UP001243330">
    <property type="component" value="Unassembled WGS sequence"/>
</dbReference>
<accession>A0AAD9AHX5</accession>